<dbReference type="FunFam" id="2.60.40.420:FF:000021">
    <property type="entry name" value="Extracellular dihydrogeodin oxidase/laccase"/>
    <property type="match status" value="1"/>
</dbReference>
<dbReference type="SUPFAM" id="SSF49503">
    <property type="entry name" value="Cupredoxins"/>
    <property type="match status" value="3"/>
</dbReference>
<keyword evidence="9" id="KW-0325">Glycoprotein</keyword>
<dbReference type="Pfam" id="PF07732">
    <property type="entry name" value="Cu-oxidase_3"/>
    <property type="match status" value="1"/>
</dbReference>
<comment type="cofactor">
    <cofactor evidence="2">
        <name>Cu cation</name>
        <dbReference type="ChEBI" id="CHEBI:23378"/>
    </cofactor>
</comment>
<evidence type="ECO:0000256" key="1">
    <source>
        <dbReference type="ARBA" id="ARBA00000349"/>
    </source>
</evidence>
<evidence type="ECO:0000256" key="8">
    <source>
        <dbReference type="ARBA" id="ARBA00023008"/>
    </source>
</evidence>
<evidence type="ECO:0000259" key="12">
    <source>
        <dbReference type="Pfam" id="PF07731"/>
    </source>
</evidence>
<dbReference type="Proteomes" id="UP001310594">
    <property type="component" value="Unassembled WGS sequence"/>
</dbReference>
<comment type="caution">
    <text evidence="14">The sequence shown here is derived from an EMBL/GenBank/DDBJ whole genome shotgun (WGS) entry which is preliminary data.</text>
</comment>
<dbReference type="Gene3D" id="2.60.40.420">
    <property type="entry name" value="Cupredoxins - blue copper proteins"/>
    <property type="match status" value="3"/>
</dbReference>
<dbReference type="AlphaFoldDB" id="A0AAN7W8N6"/>
<dbReference type="GO" id="GO:0052716">
    <property type="term" value="F:hydroquinone:oxygen oxidoreductase activity"/>
    <property type="evidence" value="ECO:0007669"/>
    <property type="project" value="UniProtKB-EC"/>
</dbReference>
<dbReference type="InterPro" id="IPR001117">
    <property type="entry name" value="Cu-oxidase_2nd"/>
</dbReference>
<evidence type="ECO:0000256" key="9">
    <source>
        <dbReference type="ARBA" id="ARBA00023180"/>
    </source>
</evidence>
<dbReference type="InterPro" id="IPR008972">
    <property type="entry name" value="Cupredoxin"/>
</dbReference>
<dbReference type="EMBL" id="JAVRQU010000012">
    <property type="protein sequence ID" value="KAK5696611.1"/>
    <property type="molecule type" value="Genomic_DNA"/>
</dbReference>
<dbReference type="Pfam" id="PF07731">
    <property type="entry name" value="Cu-oxidase_2"/>
    <property type="match status" value="1"/>
</dbReference>
<comment type="catalytic activity">
    <reaction evidence="1">
        <text>4 hydroquinone + O2 = 4 benzosemiquinone + 2 H2O</text>
        <dbReference type="Rhea" id="RHEA:11276"/>
        <dbReference type="ChEBI" id="CHEBI:15377"/>
        <dbReference type="ChEBI" id="CHEBI:15379"/>
        <dbReference type="ChEBI" id="CHEBI:17594"/>
        <dbReference type="ChEBI" id="CHEBI:17977"/>
        <dbReference type="EC" id="1.10.3.2"/>
    </reaction>
</comment>
<dbReference type="PANTHER" id="PTHR11709:SF87">
    <property type="entry name" value="LACCASE"/>
    <property type="match status" value="1"/>
</dbReference>
<evidence type="ECO:0000259" key="11">
    <source>
        <dbReference type="Pfam" id="PF00394"/>
    </source>
</evidence>
<keyword evidence="8" id="KW-0186">Copper</keyword>
<feature type="domain" description="Plastocyanin-like" evidence="12">
    <location>
        <begin position="423"/>
        <end position="551"/>
    </location>
</feature>
<evidence type="ECO:0000256" key="3">
    <source>
        <dbReference type="ARBA" id="ARBA00010609"/>
    </source>
</evidence>
<evidence type="ECO:0000313" key="15">
    <source>
        <dbReference type="Proteomes" id="UP001310594"/>
    </source>
</evidence>
<dbReference type="InterPro" id="IPR045087">
    <property type="entry name" value="Cu-oxidase_fam"/>
</dbReference>
<dbReference type="CDD" id="cd13854">
    <property type="entry name" value="CuRO_1_MaLCC_like"/>
    <property type="match status" value="1"/>
</dbReference>
<reference evidence="14" key="1">
    <citation type="submission" date="2023-08" db="EMBL/GenBank/DDBJ databases">
        <title>Black Yeasts Isolated from many extreme environments.</title>
        <authorList>
            <person name="Coleine C."/>
            <person name="Stajich J.E."/>
            <person name="Selbmann L."/>
        </authorList>
    </citation>
    <scope>NUCLEOTIDE SEQUENCE</scope>
    <source>
        <strain evidence="14">CCFEE 5810</strain>
    </source>
</reference>
<dbReference type="GO" id="GO:0046274">
    <property type="term" value="P:lignin catabolic process"/>
    <property type="evidence" value="ECO:0007669"/>
    <property type="project" value="UniProtKB-KW"/>
</dbReference>
<dbReference type="PANTHER" id="PTHR11709">
    <property type="entry name" value="MULTI-COPPER OXIDASE"/>
    <property type="match status" value="1"/>
</dbReference>
<keyword evidence="7" id="KW-0560">Oxidoreductase</keyword>
<dbReference type="CDD" id="cd13901">
    <property type="entry name" value="CuRO_3_MaLCC_like"/>
    <property type="match status" value="1"/>
</dbReference>
<evidence type="ECO:0000256" key="7">
    <source>
        <dbReference type="ARBA" id="ARBA00023002"/>
    </source>
</evidence>
<evidence type="ECO:0000259" key="13">
    <source>
        <dbReference type="Pfam" id="PF07732"/>
    </source>
</evidence>
<keyword evidence="6" id="KW-0677">Repeat</keyword>
<evidence type="ECO:0000256" key="2">
    <source>
        <dbReference type="ARBA" id="ARBA00001935"/>
    </source>
</evidence>
<evidence type="ECO:0000256" key="10">
    <source>
        <dbReference type="ARBA" id="ARBA00023185"/>
    </source>
</evidence>
<dbReference type="InterPro" id="IPR011706">
    <property type="entry name" value="Cu-oxidase_C"/>
</dbReference>
<dbReference type="InterPro" id="IPR011707">
    <property type="entry name" value="Cu-oxidase-like_N"/>
</dbReference>
<comment type="similarity">
    <text evidence="3">Belongs to the multicopper oxidase family.</text>
</comment>
<evidence type="ECO:0000256" key="4">
    <source>
        <dbReference type="ARBA" id="ARBA00012297"/>
    </source>
</evidence>
<dbReference type="GO" id="GO:0005507">
    <property type="term" value="F:copper ion binding"/>
    <property type="evidence" value="ECO:0007669"/>
    <property type="project" value="InterPro"/>
</dbReference>
<feature type="domain" description="Plastocyanin-like" evidence="11">
    <location>
        <begin position="210"/>
        <end position="355"/>
    </location>
</feature>
<sequence length="588" mass="64912">MFRFGNRCFLAFTSSVYSGILPNVAEAEPMGLAPRQQATSTRVADAQCTHGPRNRACWRNGYSIATDFDAKSPPAGKTVEHFMEITNTTLAPDGFRRLVMAVNGQTPGPTLYADWGDTMVITVKNSLQDNGTSIHWHGLRMLNSCQHDGVNGVTECPIAPGETKVYRFKCTQFGTSWYHSHFSAQYGDGVVGAIVINGPATSNYDDDMGTMTLTDWYYDTVFALNIRAMHTVGPPPIAQNALINGTMKSSHGGAYHVTKVKKGRKVRIRLINTSIDNPFHVTIDNHNFTVITSDFVPIKPFVTNTVSINIGQRYDIIVNCDQAVGNYWLRADVSAQCSRNANQGNIRSIIRYDGAPETDPTSAGIVQSTGCYDESVTPYVGNQVPQDQFANAIRKIDMDFNVGASVNGPLVQWLINGSDIRVDWSNPTLQYVKDNNYTFEKKMNVFEINQVNTWTFWVIQTVQGDPVNIPHPIHLHGHDFYVLGSGPGVYDGSTAGLKFSNPMRRDTAMLPAGGYLILGFPADNPGVWLMHCHIAFHVGGGFSLQFLERKDEIINTIGDLGGFSSGCDSWKKYWNGPNRVYQMDDSGL</sequence>
<dbReference type="CDD" id="cd13880">
    <property type="entry name" value="CuRO_2_MaLCC_like"/>
    <property type="match status" value="1"/>
</dbReference>
<keyword evidence="10" id="KW-0439">Lignin degradation</keyword>
<proteinExistence type="inferred from homology"/>
<accession>A0AAN7W8N6</accession>
<evidence type="ECO:0000313" key="14">
    <source>
        <dbReference type="EMBL" id="KAK5696611.1"/>
    </source>
</evidence>
<dbReference type="EC" id="1.10.3.2" evidence="4"/>
<feature type="domain" description="Plastocyanin-like" evidence="13">
    <location>
        <begin position="85"/>
        <end position="199"/>
    </location>
</feature>
<evidence type="ECO:0000256" key="6">
    <source>
        <dbReference type="ARBA" id="ARBA00022737"/>
    </source>
</evidence>
<dbReference type="FunFam" id="2.60.40.420:FF:000038">
    <property type="entry name" value="Extracellular dihydrogeodin oxidase/laccase"/>
    <property type="match status" value="1"/>
</dbReference>
<organism evidence="14 15">
    <name type="scientific">Elasticomyces elasticus</name>
    <dbReference type="NCBI Taxonomy" id="574655"/>
    <lineage>
        <taxon>Eukaryota</taxon>
        <taxon>Fungi</taxon>
        <taxon>Dikarya</taxon>
        <taxon>Ascomycota</taxon>
        <taxon>Pezizomycotina</taxon>
        <taxon>Dothideomycetes</taxon>
        <taxon>Dothideomycetidae</taxon>
        <taxon>Mycosphaerellales</taxon>
        <taxon>Teratosphaeriaceae</taxon>
        <taxon>Elasticomyces</taxon>
    </lineage>
</organism>
<evidence type="ECO:0000256" key="5">
    <source>
        <dbReference type="ARBA" id="ARBA00022723"/>
    </source>
</evidence>
<keyword evidence="5" id="KW-0479">Metal-binding</keyword>
<protein>
    <recommendedName>
        <fullName evidence="4">laccase</fullName>
        <ecNumber evidence="4">1.10.3.2</ecNumber>
    </recommendedName>
</protein>
<dbReference type="Pfam" id="PF00394">
    <property type="entry name" value="Cu-oxidase"/>
    <property type="match status" value="1"/>
</dbReference>
<name>A0AAN7W8N6_9PEZI</name>
<gene>
    <name evidence="14" type="primary">lcc1_3</name>
    <name evidence="14" type="ORF">LTR97_007914</name>
</gene>